<proteinExistence type="predicted"/>
<comment type="caution">
    <text evidence="1">The sequence shown here is derived from an EMBL/GenBank/DDBJ whole genome shotgun (WGS) entry which is preliminary data.</text>
</comment>
<evidence type="ECO:0000313" key="1">
    <source>
        <dbReference type="EMBL" id="MEO1772504.1"/>
    </source>
</evidence>
<dbReference type="Proteomes" id="UP000664357">
    <property type="component" value="Unassembled WGS sequence"/>
</dbReference>
<evidence type="ECO:0000313" key="2">
    <source>
        <dbReference type="Proteomes" id="UP000664357"/>
    </source>
</evidence>
<reference evidence="1 2" key="2">
    <citation type="submission" date="2024-02" db="EMBL/GenBank/DDBJ databases">
        <title>The Genome Sequence of Enterococcus sp. DIV0159.</title>
        <authorList>
            <person name="Earl A."/>
            <person name="Manson A."/>
            <person name="Gilmore M."/>
            <person name="Sanders J."/>
            <person name="Shea T."/>
            <person name="Howe W."/>
            <person name="Livny J."/>
            <person name="Cuomo C."/>
            <person name="Neafsey D."/>
            <person name="Birren B."/>
        </authorList>
    </citation>
    <scope>NUCLEOTIDE SEQUENCE [LARGE SCALE GENOMIC DNA]</scope>
    <source>
        <strain evidence="1 2">665A</strain>
    </source>
</reference>
<name>A0ABV0EV53_9ENTE</name>
<reference evidence="1 2" key="1">
    <citation type="submission" date="2021-03" db="EMBL/GenBank/DDBJ databases">
        <authorList>
            <person name="Gilmore M.S."/>
            <person name="Schwartzman J."/>
            <person name="Van Tyne D."/>
            <person name="Martin M."/>
            <person name="Earl A.M."/>
            <person name="Manson A.L."/>
            <person name="Straub T."/>
            <person name="Salamzade R."/>
            <person name="Saavedra J."/>
            <person name="Lebreton F."/>
            <person name="Prichula J."/>
            <person name="Schaufler K."/>
            <person name="Gaca A."/>
            <person name="Sgardioli B."/>
            <person name="Wagenaar J."/>
            <person name="Strong T."/>
        </authorList>
    </citation>
    <scope>NUCLEOTIDE SEQUENCE [LARGE SCALE GENOMIC DNA]</scope>
    <source>
        <strain evidence="1 2">665A</strain>
    </source>
</reference>
<gene>
    <name evidence="1" type="ORF">JZO67_004486</name>
</gene>
<organism evidence="1 2">
    <name type="scientific">Candidatus Enterococcus ferrettii</name>
    <dbReference type="NCBI Taxonomy" id="2815324"/>
    <lineage>
        <taxon>Bacteria</taxon>
        <taxon>Bacillati</taxon>
        <taxon>Bacillota</taxon>
        <taxon>Bacilli</taxon>
        <taxon>Lactobacillales</taxon>
        <taxon>Enterococcaceae</taxon>
        <taxon>Enterococcus</taxon>
    </lineage>
</organism>
<protein>
    <submittedName>
        <fullName evidence="1">Uncharacterized protein</fullName>
    </submittedName>
</protein>
<sequence length="111" mass="12612">MPMMEVTEHEEMILYGLRSMMAKNNDEQLKAVENTYFAKSKQSIFTTSELAANWGCSKKHVQTVLKDGGVKPVGKRGHEHEYDGSATQLAKEEYDAKVLYNRRISGKLRAM</sequence>
<keyword evidence="2" id="KW-1185">Reference proteome</keyword>
<accession>A0ABV0EV53</accession>
<dbReference type="RefSeq" id="WP_242704419.1">
    <property type="nucleotide sequence ID" value="NZ_JAFREL020000004.1"/>
</dbReference>
<dbReference type="EMBL" id="JAFREL020000004">
    <property type="protein sequence ID" value="MEO1772504.1"/>
    <property type="molecule type" value="Genomic_DNA"/>
</dbReference>